<evidence type="ECO:0000313" key="1">
    <source>
        <dbReference type="EMBL" id="KAJ8664877.1"/>
    </source>
</evidence>
<keyword evidence="2" id="KW-1185">Reference proteome</keyword>
<accession>A0ACC2N194</accession>
<reference evidence="1" key="1">
    <citation type="submission" date="2023-04" db="EMBL/GenBank/DDBJ databases">
        <title>A chromosome-level genome assembly of the parasitoid wasp Eretmocerus hayati.</title>
        <authorList>
            <person name="Zhong Y."/>
            <person name="Liu S."/>
            <person name="Liu Y."/>
        </authorList>
    </citation>
    <scope>NUCLEOTIDE SEQUENCE</scope>
    <source>
        <strain evidence="1">ZJU_SS_LIU_2023</strain>
    </source>
</reference>
<comment type="caution">
    <text evidence="1">The sequence shown here is derived from an EMBL/GenBank/DDBJ whole genome shotgun (WGS) entry which is preliminary data.</text>
</comment>
<gene>
    <name evidence="1" type="ORF">QAD02_006539</name>
</gene>
<evidence type="ECO:0000313" key="2">
    <source>
        <dbReference type="Proteomes" id="UP001239111"/>
    </source>
</evidence>
<proteinExistence type="predicted"/>
<name>A0ACC2N194_9HYME</name>
<dbReference type="EMBL" id="CM056744">
    <property type="protein sequence ID" value="KAJ8664877.1"/>
    <property type="molecule type" value="Genomic_DNA"/>
</dbReference>
<organism evidence="1 2">
    <name type="scientific">Eretmocerus hayati</name>
    <dbReference type="NCBI Taxonomy" id="131215"/>
    <lineage>
        <taxon>Eukaryota</taxon>
        <taxon>Metazoa</taxon>
        <taxon>Ecdysozoa</taxon>
        <taxon>Arthropoda</taxon>
        <taxon>Hexapoda</taxon>
        <taxon>Insecta</taxon>
        <taxon>Pterygota</taxon>
        <taxon>Neoptera</taxon>
        <taxon>Endopterygota</taxon>
        <taxon>Hymenoptera</taxon>
        <taxon>Apocrita</taxon>
        <taxon>Proctotrupomorpha</taxon>
        <taxon>Chalcidoidea</taxon>
        <taxon>Aphelinidae</taxon>
        <taxon>Aphelininae</taxon>
        <taxon>Eretmocerus</taxon>
    </lineage>
</organism>
<sequence>MKWMHHRVTKLFQPSIPFIKPNESKAELASRSYQLLVDNGIIHSSDTGMFTFLPLGMRVLNKLIQIVEEEMTSINGQRILLPSLTSTRLWKKSDRFEESKPELFILEDRHGKEYLLGPTFEEAISKLIAEVGPLFRKRLPLKVYQISSKWRDEMKPRLGLFRAREFIMKDMYTFDWSTENANATYQEVQTAYEKIFGKIGLPFIRIEADPGLIGGSVSHEYHYEADIGEDCVLFCKTCKKYQGNFNAGTCCASCNQEFQVIKSVEVGHTFSLGTKYSSPLKAVYTSSENMKKPLIMGCYGLGLTRMIATATDILSTDVELRWPLELAPYKVCIISFKETHKINSVSPLAQEVHTKLWNSNYDAIIDDRITETIGKRLKEAQRVGYPIVIVINKQTISPDFKVEVHNMYKSSFELVPLQEVIPYLENLTKNITTDNGEEKIGDEILAESKV</sequence>
<protein>
    <submittedName>
        <fullName evidence="1">Uncharacterized protein</fullName>
    </submittedName>
</protein>
<dbReference type="Proteomes" id="UP001239111">
    <property type="component" value="Chromosome 4"/>
</dbReference>